<evidence type="ECO:0000313" key="4">
    <source>
        <dbReference type="Proteomes" id="UP001461498"/>
    </source>
</evidence>
<feature type="compositionally biased region" description="Low complexity" evidence="1">
    <location>
        <begin position="1008"/>
        <end position="1018"/>
    </location>
</feature>
<feature type="region of interest" description="Disordered" evidence="1">
    <location>
        <begin position="1042"/>
        <end position="1120"/>
    </location>
</feature>
<evidence type="ECO:0000313" key="3">
    <source>
        <dbReference type="EMBL" id="KAK9509252.1"/>
    </source>
</evidence>
<sequence length="1294" mass="148084">MVTNNGHNFSEITYCGLIIATVIACIQFASGEHTASNVDYPDIGNLVSWVGKKSRHESDVSHREELYDTVERRRNSNDFNHLNTKFNNFIKDEYVEEDNYNDEARIQPRNLVNSKNREIGVGPLKFIQDSDVDDNRYHRNNNNRYSSLTSSFGEGGLPPHNYCFNNNNNQAFINNNVKPLMASKSNYKEQSKPNEFLKDERIIQKNFLQNSQVPNEQQVPSQTQKGNIFYRYLPEIAQKEKTDESTQNPPSESNFNTDLQANKNKKFGIQEFPKNENTDDNWGIKNIFKPKSECLEIIENERKNEYLQSHTNDIKSNSESIKMLNVRPQNGNIQNYGNNIRQQSENLKYRNLPPTNENIHAYANNIRMKNENLKPENIRPQNENVQSYGKDFRSQPEKLKLRPPNENIQGNVNNIRLRSESLKPENIRPQNVNIQSYGRDNQRLQSENLRTTNENIQGYINNIRLKNENFNPENIRLQNENIQSYGKVIRIQPENFKFGNTGQQNENIQSNSRYIGMNSENVKLGNIKSQSDYIQNNPRSKSEPRNEKVFNYARSYADDFKIPQDVNIQSHVSAKSEHLQIPQNDDSVKHIEHFLSNGEFSRDDHNLNNYQGNRINAIKNRHGDEIVKTALKQTDYSKINTKINKISERLVPNRNFEPFDAAHNSWDGNRISELGQILNETNADIKEKINKNFEDSEYYDEEEKDKLSNNFIKHNYDTYKNGLNPEQLNSKLSGCSNGYIENTDEINKHDDMNGFVQNEPLVQKIFNDNNNVHISPQSVEQNLELEDDASLNEDYKGRATTEHWEIAKIFNTPLDRGYEDKQAILSHEVGRLERSDNNTVTEKNVSSDEKVKEAIGIALGHSIEHNNGTRYKTALISTLQPTKNDYPSIFAIPTPMSMLPAGAVNPNGSNTNLSISCGCVTPTSRCSSLSNTYKALIGNNSNESIKNVFGNQYKVTATTVPNPMVAEAIIDSVESKEAKDRAVDSIETVITDNPLKTRPKSSRNKEALSNNNISSLNNSDKKSDNSSLIKNVKLNTVNSENNIQNSSDINKKALSKSEVVSKNKSGKSTSNTKNTSNNEASIKRNKGNKNNEEDKKEVGIEDNSKERKQDEEIEAEKPYSQWMDIDYDDRNRRGINCGCFPVNEEEINTNMVSEDSDEENDEGFYSLMNKNHPKSFISRTYNNWMAEREGRELLGKSRASKTPQSKTDNFKGNYGNVLFRPMKLDDPELALIRHEDEPPARNDQSNRGSDLFNYDDNADAEKVPLVTHTPIKHVKWHNFSDGSNRVFASNTQNM</sequence>
<accession>A0AAW1DFS0</accession>
<organism evidence="3 4">
    <name type="scientific">Rhynocoris fuscipes</name>
    <dbReference type="NCBI Taxonomy" id="488301"/>
    <lineage>
        <taxon>Eukaryota</taxon>
        <taxon>Metazoa</taxon>
        <taxon>Ecdysozoa</taxon>
        <taxon>Arthropoda</taxon>
        <taxon>Hexapoda</taxon>
        <taxon>Insecta</taxon>
        <taxon>Pterygota</taxon>
        <taxon>Neoptera</taxon>
        <taxon>Paraneoptera</taxon>
        <taxon>Hemiptera</taxon>
        <taxon>Heteroptera</taxon>
        <taxon>Panheteroptera</taxon>
        <taxon>Cimicomorpha</taxon>
        <taxon>Reduviidae</taxon>
        <taxon>Harpactorinae</taxon>
        <taxon>Harpactorini</taxon>
        <taxon>Rhynocoris</taxon>
    </lineage>
</organism>
<dbReference type="EMBL" id="JAPXFL010000003">
    <property type="protein sequence ID" value="KAK9509252.1"/>
    <property type="molecule type" value="Genomic_DNA"/>
</dbReference>
<evidence type="ECO:0000256" key="1">
    <source>
        <dbReference type="SAM" id="MobiDB-lite"/>
    </source>
</evidence>
<feature type="signal peptide" evidence="2">
    <location>
        <begin position="1"/>
        <end position="31"/>
    </location>
</feature>
<proteinExistence type="predicted"/>
<feature type="compositionally biased region" description="Low complexity" evidence="1">
    <location>
        <begin position="1062"/>
        <end position="1078"/>
    </location>
</feature>
<gene>
    <name evidence="3" type="ORF">O3M35_006607</name>
</gene>
<name>A0AAW1DFS0_9HEMI</name>
<evidence type="ECO:0000256" key="2">
    <source>
        <dbReference type="SAM" id="SignalP"/>
    </source>
</evidence>
<comment type="caution">
    <text evidence="3">The sequence shown here is derived from an EMBL/GenBank/DDBJ whole genome shotgun (WGS) entry which is preliminary data.</text>
</comment>
<dbReference type="Proteomes" id="UP001461498">
    <property type="component" value="Unassembled WGS sequence"/>
</dbReference>
<feature type="region of interest" description="Disordered" evidence="1">
    <location>
        <begin position="1233"/>
        <end position="1255"/>
    </location>
</feature>
<feature type="chain" id="PRO_5043452410" evidence="2">
    <location>
        <begin position="32"/>
        <end position="1294"/>
    </location>
</feature>
<protein>
    <submittedName>
        <fullName evidence="3">Uncharacterized protein</fullName>
    </submittedName>
</protein>
<feature type="region of interest" description="Disordered" evidence="1">
    <location>
        <begin position="990"/>
        <end position="1026"/>
    </location>
</feature>
<keyword evidence="4" id="KW-1185">Reference proteome</keyword>
<feature type="compositionally biased region" description="Basic and acidic residues" evidence="1">
    <location>
        <begin position="1089"/>
        <end position="1110"/>
    </location>
</feature>
<keyword evidence="2" id="KW-0732">Signal</keyword>
<reference evidence="3 4" key="1">
    <citation type="submission" date="2022-12" db="EMBL/GenBank/DDBJ databases">
        <title>Chromosome-level genome assembly of true bugs.</title>
        <authorList>
            <person name="Ma L."/>
            <person name="Li H."/>
        </authorList>
    </citation>
    <scope>NUCLEOTIDE SEQUENCE [LARGE SCALE GENOMIC DNA]</scope>
    <source>
        <strain evidence="3">Lab_2022b</strain>
    </source>
</reference>